<evidence type="ECO:0000313" key="2">
    <source>
        <dbReference type="Proteomes" id="UP000232163"/>
    </source>
</evidence>
<dbReference type="OrthoDB" id="9814562at2"/>
<keyword evidence="2" id="KW-1185">Reference proteome</keyword>
<name>A0A2N9W2Z6_9HYPH</name>
<dbReference type="AlphaFoldDB" id="A0A2N9W2Z6"/>
<dbReference type="RefSeq" id="WP_100001755.1">
    <property type="nucleotide sequence ID" value="NZ_CP017941.1"/>
</dbReference>
<dbReference type="KEGG" id="pht:BLM14_20175"/>
<dbReference type="Proteomes" id="UP000232163">
    <property type="component" value="Unassembled WGS sequence"/>
</dbReference>
<reference evidence="1 2" key="1">
    <citation type="journal article" date="2017" name="Int J Environ Stud">
        <title>Does the Miocene-Pliocene relict legume Oxytropis triphylla form nitrogen-fixing nodules with a combination of bacterial strains?</title>
        <authorList>
            <person name="Safronova V."/>
            <person name="Belimov A."/>
            <person name="Sazanova A."/>
            <person name="Kuznetsova I."/>
            <person name="Popova J."/>
            <person name="Andronov E."/>
            <person name="Verkhozina A."/>
            <person name="Tikhonovich I."/>
        </authorList>
    </citation>
    <scope>NUCLEOTIDE SEQUENCE [LARGE SCALE GENOMIC DNA]</scope>
    <source>
        <strain evidence="1 2">Tri-38</strain>
    </source>
</reference>
<organism evidence="1 2">
    <name type="scientific">Phyllobacterium zundukense</name>
    <dbReference type="NCBI Taxonomy" id="1867719"/>
    <lineage>
        <taxon>Bacteria</taxon>
        <taxon>Pseudomonadati</taxon>
        <taxon>Pseudomonadota</taxon>
        <taxon>Alphaproteobacteria</taxon>
        <taxon>Hyphomicrobiales</taxon>
        <taxon>Phyllobacteriaceae</taxon>
        <taxon>Phyllobacterium</taxon>
    </lineage>
</organism>
<protein>
    <submittedName>
        <fullName evidence="1">Uncharacterized protein</fullName>
    </submittedName>
</protein>
<comment type="caution">
    <text evidence="1">The sequence shown here is derived from an EMBL/GenBank/DDBJ whole genome shotgun (WGS) entry which is preliminary data.</text>
</comment>
<dbReference type="EMBL" id="MZMT01000010">
    <property type="protein sequence ID" value="PIO46114.1"/>
    <property type="molecule type" value="Genomic_DNA"/>
</dbReference>
<proteinExistence type="predicted"/>
<gene>
    <name evidence="1" type="ORF">B5P45_04095</name>
</gene>
<evidence type="ECO:0000313" key="1">
    <source>
        <dbReference type="EMBL" id="PIO46114.1"/>
    </source>
</evidence>
<sequence length="124" mass="13130">MKFLDTLTGGYGTLIAYGPAAALVVGAFGYTYHLGGKHTEATWTAKYSTLVANYAAAALAEGTRQANANADAKAREAVVIATIDAQSTALQELHRKLKDEASRDPTASDDCLNATARLRVNQVR</sequence>
<accession>A0A2N9W2Z6</accession>